<feature type="region of interest" description="Disordered" evidence="1">
    <location>
        <begin position="60"/>
        <end position="80"/>
    </location>
</feature>
<accession>A0A6A6FFP5</accession>
<name>A0A6A6FFP5_9PEZI</name>
<dbReference type="Proteomes" id="UP000799539">
    <property type="component" value="Unassembled WGS sequence"/>
</dbReference>
<evidence type="ECO:0000256" key="1">
    <source>
        <dbReference type="SAM" id="MobiDB-lite"/>
    </source>
</evidence>
<sequence>MSQDRNNTQNAWNSSTEEPATDLISQETQEHKHAPAPSQTRTRSQGICVQPLLDKRSFLRNQILQKSSPMEPTRSSREEFERVEPEILIVEAEISAVPLRLRTRESG</sequence>
<keyword evidence="3" id="KW-1185">Reference proteome</keyword>
<evidence type="ECO:0000313" key="3">
    <source>
        <dbReference type="Proteomes" id="UP000799539"/>
    </source>
</evidence>
<gene>
    <name evidence="2" type="ORF">CERZMDRAFT_97973</name>
</gene>
<organism evidence="2 3">
    <name type="scientific">Cercospora zeae-maydis SCOH1-5</name>
    <dbReference type="NCBI Taxonomy" id="717836"/>
    <lineage>
        <taxon>Eukaryota</taxon>
        <taxon>Fungi</taxon>
        <taxon>Dikarya</taxon>
        <taxon>Ascomycota</taxon>
        <taxon>Pezizomycotina</taxon>
        <taxon>Dothideomycetes</taxon>
        <taxon>Dothideomycetidae</taxon>
        <taxon>Mycosphaerellales</taxon>
        <taxon>Mycosphaerellaceae</taxon>
        <taxon>Cercospora</taxon>
    </lineage>
</organism>
<proteinExistence type="predicted"/>
<feature type="compositionally biased region" description="Polar residues" evidence="1">
    <location>
        <begin position="37"/>
        <end position="47"/>
    </location>
</feature>
<feature type="compositionally biased region" description="Polar residues" evidence="1">
    <location>
        <begin position="1"/>
        <end position="27"/>
    </location>
</feature>
<protein>
    <submittedName>
        <fullName evidence="2">Uncharacterized protein</fullName>
    </submittedName>
</protein>
<dbReference type="EMBL" id="ML992674">
    <property type="protein sequence ID" value="KAF2212058.1"/>
    <property type="molecule type" value="Genomic_DNA"/>
</dbReference>
<feature type="compositionally biased region" description="Polar residues" evidence="1">
    <location>
        <begin position="60"/>
        <end position="70"/>
    </location>
</feature>
<evidence type="ECO:0000313" key="2">
    <source>
        <dbReference type="EMBL" id="KAF2212058.1"/>
    </source>
</evidence>
<reference evidence="2" key="1">
    <citation type="journal article" date="2020" name="Stud. Mycol.">
        <title>101 Dothideomycetes genomes: a test case for predicting lifestyles and emergence of pathogens.</title>
        <authorList>
            <person name="Haridas S."/>
            <person name="Albert R."/>
            <person name="Binder M."/>
            <person name="Bloem J."/>
            <person name="Labutti K."/>
            <person name="Salamov A."/>
            <person name="Andreopoulos B."/>
            <person name="Baker S."/>
            <person name="Barry K."/>
            <person name="Bills G."/>
            <person name="Bluhm B."/>
            <person name="Cannon C."/>
            <person name="Castanera R."/>
            <person name="Culley D."/>
            <person name="Daum C."/>
            <person name="Ezra D."/>
            <person name="Gonzalez J."/>
            <person name="Henrissat B."/>
            <person name="Kuo A."/>
            <person name="Liang C."/>
            <person name="Lipzen A."/>
            <person name="Lutzoni F."/>
            <person name="Magnuson J."/>
            <person name="Mondo S."/>
            <person name="Nolan M."/>
            <person name="Ohm R."/>
            <person name="Pangilinan J."/>
            <person name="Park H.-J."/>
            <person name="Ramirez L."/>
            <person name="Alfaro M."/>
            <person name="Sun H."/>
            <person name="Tritt A."/>
            <person name="Yoshinaga Y."/>
            <person name="Zwiers L.-H."/>
            <person name="Turgeon B."/>
            <person name="Goodwin S."/>
            <person name="Spatafora J."/>
            <person name="Crous P."/>
            <person name="Grigoriev I."/>
        </authorList>
    </citation>
    <scope>NUCLEOTIDE SEQUENCE</scope>
    <source>
        <strain evidence="2">SCOH1-5</strain>
    </source>
</reference>
<dbReference type="AlphaFoldDB" id="A0A6A6FFP5"/>
<feature type="region of interest" description="Disordered" evidence="1">
    <location>
        <begin position="1"/>
        <end position="48"/>
    </location>
</feature>